<proteinExistence type="inferred from homology"/>
<gene>
    <name evidence="7" type="ORF">DFR76_1263</name>
</gene>
<organism evidence="7 8">
    <name type="scientific">Nocardia pseudobrasiliensis</name>
    <dbReference type="NCBI Taxonomy" id="45979"/>
    <lineage>
        <taxon>Bacteria</taxon>
        <taxon>Bacillati</taxon>
        <taxon>Actinomycetota</taxon>
        <taxon>Actinomycetes</taxon>
        <taxon>Mycobacteriales</taxon>
        <taxon>Nocardiaceae</taxon>
        <taxon>Nocardia</taxon>
    </lineage>
</organism>
<dbReference type="PANTHER" id="PTHR12001">
    <property type="entry name" value="GERANYLGERANYL PYROPHOSPHATE SYNTHASE"/>
    <property type="match status" value="1"/>
</dbReference>
<dbReference type="PROSITE" id="PS00444">
    <property type="entry name" value="POLYPRENYL_SYNTHASE_2"/>
    <property type="match status" value="1"/>
</dbReference>
<dbReference type="STRING" id="1210086.GCA_001613105_07976"/>
<protein>
    <submittedName>
        <fullName evidence="7">Heptaprenyl diphosphate synthase</fullName>
    </submittedName>
</protein>
<evidence type="ECO:0000256" key="4">
    <source>
        <dbReference type="ARBA" id="ARBA00022679"/>
    </source>
</evidence>
<dbReference type="GO" id="GO:0004659">
    <property type="term" value="F:prenyltransferase activity"/>
    <property type="evidence" value="ECO:0007669"/>
    <property type="project" value="InterPro"/>
</dbReference>
<dbReference type="EMBL" id="QQBC01000026">
    <property type="protein sequence ID" value="RDI58946.1"/>
    <property type="molecule type" value="Genomic_DNA"/>
</dbReference>
<dbReference type="AlphaFoldDB" id="A0A370HK40"/>
<dbReference type="GO" id="GO:0046872">
    <property type="term" value="F:metal ion binding"/>
    <property type="evidence" value="ECO:0007669"/>
    <property type="project" value="UniProtKB-KW"/>
</dbReference>
<evidence type="ECO:0000256" key="3">
    <source>
        <dbReference type="ARBA" id="ARBA00006706"/>
    </source>
</evidence>
<evidence type="ECO:0000256" key="5">
    <source>
        <dbReference type="ARBA" id="ARBA00022723"/>
    </source>
</evidence>
<keyword evidence="6" id="KW-0460">Magnesium</keyword>
<comment type="caution">
    <text evidence="7">The sequence shown here is derived from an EMBL/GenBank/DDBJ whole genome shotgun (WGS) entry which is preliminary data.</text>
</comment>
<dbReference type="InterPro" id="IPR033749">
    <property type="entry name" value="Polyprenyl_synt_CS"/>
</dbReference>
<dbReference type="PANTHER" id="PTHR12001:SF69">
    <property type="entry name" value="ALL TRANS-POLYPRENYL-DIPHOSPHATE SYNTHASE PDSS1"/>
    <property type="match status" value="1"/>
</dbReference>
<dbReference type="InterPro" id="IPR000092">
    <property type="entry name" value="Polyprenyl_synt"/>
</dbReference>
<evidence type="ECO:0000256" key="1">
    <source>
        <dbReference type="ARBA" id="ARBA00001946"/>
    </source>
</evidence>
<dbReference type="Pfam" id="PF00348">
    <property type="entry name" value="polyprenyl_synt"/>
    <property type="match status" value="1"/>
</dbReference>
<evidence type="ECO:0000313" key="8">
    <source>
        <dbReference type="Proteomes" id="UP000254869"/>
    </source>
</evidence>
<dbReference type="RefSeq" id="WP_068009895.1">
    <property type="nucleotide sequence ID" value="NZ_QQBC01000026.1"/>
</dbReference>
<keyword evidence="5" id="KW-0479">Metal-binding</keyword>
<name>A0A370HK40_9NOCA</name>
<evidence type="ECO:0000256" key="2">
    <source>
        <dbReference type="ARBA" id="ARBA00005128"/>
    </source>
</evidence>
<dbReference type="SFLD" id="SFLDS00005">
    <property type="entry name" value="Isoprenoid_Synthase_Type_I"/>
    <property type="match status" value="1"/>
</dbReference>
<keyword evidence="4" id="KW-0808">Transferase</keyword>
<dbReference type="SUPFAM" id="SSF48576">
    <property type="entry name" value="Terpenoid synthases"/>
    <property type="match status" value="2"/>
</dbReference>
<dbReference type="Proteomes" id="UP000254869">
    <property type="component" value="Unassembled WGS sequence"/>
</dbReference>
<dbReference type="Gene3D" id="1.10.600.10">
    <property type="entry name" value="Farnesyl Diphosphate Synthase"/>
    <property type="match status" value="2"/>
</dbReference>
<comment type="cofactor">
    <cofactor evidence="1">
        <name>Mg(2+)</name>
        <dbReference type="ChEBI" id="CHEBI:18420"/>
    </cofactor>
</comment>
<dbReference type="InterPro" id="IPR008949">
    <property type="entry name" value="Isoprenoid_synthase_dom_sf"/>
</dbReference>
<accession>A0A370HK40</accession>
<keyword evidence="8" id="KW-1185">Reference proteome</keyword>
<dbReference type="CDD" id="cd00685">
    <property type="entry name" value="Trans_IPPS_HT"/>
    <property type="match status" value="1"/>
</dbReference>
<evidence type="ECO:0000313" key="7">
    <source>
        <dbReference type="EMBL" id="RDI58946.1"/>
    </source>
</evidence>
<evidence type="ECO:0000256" key="6">
    <source>
        <dbReference type="ARBA" id="ARBA00022842"/>
    </source>
</evidence>
<comment type="pathway">
    <text evidence="2">Isoprenoid biosynthesis.</text>
</comment>
<comment type="similarity">
    <text evidence="3">Belongs to the FPP/GGPP synthase family.</text>
</comment>
<sequence>MPRRNDLAAFPHLDADLDRVRDLLGPARFEDRPELGVLTDNGPGLSGRLIRPTLTLLSFYLLTDPASPADDRAVRAAAAVELLHLSTLYHDDVIDRADQRRGRPSVDAVWDSRLAVLGGDCVLLASGRMAAELGQHEILALMIAGEQLYEGMVIESADRYVASRDEQSYLDAIDGKTAAVFSVACRMGAMQAGHGQREHEALALFGRLFGRAYQLCDDILDLTSTADEMGKPVNADLPEGIYTLPVIRAAVRDRNLARLLGSSMTSEEATRARQLVIASGTVDQARALAEQIMIEAAEQLATVAVDSRARDAFTAYARSVLDRRNSAPVVSQRSTQMLPAPQEKHWHETIRRERTWLVDTGLVACAAELGHRRWKGRFQLLDAVLPALPLADPARERACVDMAMLALVWDDLFEDSQLNDPQAVTAFRRGLVAALRQDPFTSRRPSALATAWASLWPRLCEGRTVRWRERFLDDLERWFEACEREALHRIDRHIPAVTDYFALRRSTSAFDTGIAILEALLDRELPPKLRVHPVLRRCEQLFLLAAFVENDVVGIDQDEADHVPYNLVRAIQQETGCTRGEAIEQACRQQADYRAQLEAMADYIPTLLRILPGLPDRHKYQALYAALVDGARRVPHSDRHTPTPDFGAPEPDLERLRREIYYPAVATTHTAL</sequence>
<dbReference type="GO" id="GO:0008299">
    <property type="term" value="P:isoprenoid biosynthetic process"/>
    <property type="evidence" value="ECO:0007669"/>
    <property type="project" value="InterPro"/>
</dbReference>
<dbReference type="Pfam" id="PF19086">
    <property type="entry name" value="Terpene_syn_C_2"/>
    <property type="match status" value="1"/>
</dbReference>
<reference evidence="7 8" key="1">
    <citation type="submission" date="2018-07" db="EMBL/GenBank/DDBJ databases">
        <title>Genomic Encyclopedia of Type Strains, Phase IV (KMG-IV): sequencing the most valuable type-strain genomes for metagenomic binning, comparative biology and taxonomic classification.</title>
        <authorList>
            <person name="Goeker M."/>
        </authorList>
    </citation>
    <scope>NUCLEOTIDE SEQUENCE [LARGE SCALE GENOMIC DNA]</scope>
    <source>
        <strain evidence="7 8">DSM 44290</strain>
    </source>
</reference>